<dbReference type="RefSeq" id="WP_123869740.1">
    <property type="nucleotide sequence ID" value="NZ_CP033932.1"/>
</dbReference>
<keyword evidence="5 12" id="KW-0732">Signal</keyword>
<keyword evidence="9" id="KW-0998">Cell outer membrane</keyword>
<dbReference type="SUPFAM" id="SSF56925">
    <property type="entry name" value="OMPA-like"/>
    <property type="match status" value="1"/>
</dbReference>
<dbReference type="PANTHER" id="PTHR30329">
    <property type="entry name" value="STATOR ELEMENT OF FLAGELLAR MOTOR COMPLEX"/>
    <property type="match status" value="1"/>
</dbReference>
<gene>
    <name evidence="14" type="ORF">EG339_08125</name>
</gene>
<feature type="region of interest" description="Disordered" evidence="11">
    <location>
        <begin position="430"/>
        <end position="449"/>
    </location>
</feature>
<name>A0A3G6TEC3_9FLAO</name>
<dbReference type="InterPro" id="IPR006664">
    <property type="entry name" value="OMP_bac"/>
</dbReference>
<sequence>MKNLKLGISALALTVASTVFAQTTNNPWLIGVGAHAENHVAARSTFGNTFSAKNLTKNLFNMNSYSITPPLSKLTVARNVGKGLVIDWQTSVGNVENKRFNMGKEFFLMTGLGFQAHGAGLLWNEESWFDPYLRVGANYLRHDYTGQSFPKNGLDANGNVLDYNVSNGDNGNENGKANHFTVATGAGANFWVTKNFGLGIQGDYVSTPGDKSTVANFWQASASILFRFGNRDRDKDGILDKDDLCPDTPGLPEFQGCPDTDGDGVPDKDDQCPDVAGPVENNGCPWPDTDGDGVIDKDDACPTVAGPAENKGCPWPDTDGDGILDKDDACPTVPGLPEYNGCPKPKDVIAKEATGALKDILFNFNKATIRPESNGKLDQAATIIKQSNDGTFLVTGHTDAKGAAAYNLKLSRERAAAVVAALESRGVSGTQLKSTGVGSRDAQVPAKASDAERMVDRKVVVEAVNGAAWDALKKSDLEVVEKKTVVKKAKKAPAKKKAAAKKKK</sequence>
<feature type="domain" description="OmpA-like" evidence="13">
    <location>
        <begin position="349"/>
        <end position="467"/>
    </location>
</feature>
<dbReference type="GO" id="GO:0006811">
    <property type="term" value="P:monoatomic ion transport"/>
    <property type="evidence" value="ECO:0007669"/>
    <property type="project" value="UniProtKB-KW"/>
</dbReference>
<dbReference type="SUPFAM" id="SSF103088">
    <property type="entry name" value="OmpA-like"/>
    <property type="match status" value="1"/>
</dbReference>
<dbReference type="Pfam" id="PF00691">
    <property type="entry name" value="OmpA"/>
    <property type="match status" value="1"/>
</dbReference>
<dbReference type="PRINTS" id="PR01021">
    <property type="entry name" value="OMPADOMAIN"/>
</dbReference>
<dbReference type="Gene3D" id="3.30.1330.60">
    <property type="entry name" value="OmpA-like domain"/>
    <property type="match status" value="1"/>
</dbReference>
<dbReference type="InterPro" id="IPR003367">
    <property type="entry name" value="Thrombospondin_3-like_rpt"/>
</dbReference>
<dbReference type="InterPro" id="IPR036737">
    <property type="entry name" value="OmpA-like_sf"/>
</dbReference>
<evidence type="ECO:0000259" key="13">
    <source>
        <dbReference type="PROSITE" id="PS51123"/>
    </source>
</evidence>
<evidence type="ECO:0000256" key="11">
    <source>
        <dbReference type="SAM" id="MobiDB-lite"/>
    </source>
</evidence>
<proteinExistence type="predicted"/>
<keyword evidence="7" id="KW-0626">Porin</keyword>
<dbReference type="EMBL" id="CP033932">
    <property type="protein sequence ID" value="AZB24574.1"/>
    <property type="molecule type" value="Genomic_DNA"/>
</dbReference>
<dbReference type="PROSITE" id="PS51123">
    <property type="entry name" value="OMPA_2"/>
    <property type="match status" value="1"/>
</dbReference>
<dbReference type="GO" id="GO:0046930">
    <property type="term" value="C:pore complex"/>
    <property type="evidence" value="ECO:0007669"/>
    <property type="project" value="UniProtKB-KW"/>
</dbReference>
<evidence type="ECO:0000256" key="10">
    <source>
        <dbReference type="PROSITE-ProRule" id="PRU00473"/>
    </source>
</evidence>
<dbReference type="AlphaFoldDB" id="A0A3G6TEC3"/>
<dbReference type="PANTHER" id="PTHR30329:SF21">
    <property type="entry name" value="LIPOPROTEIN YIAD-RELATED"/>
    <property type="match status" value="1"/>
</dbReference>
<dbReference type="InterPro" id="IPR050330">
    <property type="entry name" value="Bact_OuterMem_StrucFunc"/>
</dbReference>
<dbReference type="SUPFAM" id="SSF103647">
    <property type="entry name" value="TSP type-3 repeat"/>
    <property type="match status" value="1"/>
</dbReference>
<dbReference type="InterPro" id="IPR028974">
    <property type="entry name" value="TSP_type-3_rpt"/>
</dbReference>
<accession>A0A3G6TEC3</accession>
<feature type="chain" id="PRO_5018059262" evidence="12">
    <location>
        <begin position="22"/>
        <end position="504"/>
    </location>
</feature>
<reference evidence="15" key="1">
    <citation type="submission" date="2018-11" db="EMBL/GenBank/DDBJ databases">
        <title>Proposal to divide the Flavobacteriaceae and reorganize its genera based on Amino Acid Identity values calculated from whole genome sequences.</title>
        <authorList>
            <person name="Nicholson A.C."/>
            <person name="Gulvik C.A."/>
            <person name="Whitney A.M."/>
            <person name="Humrighouse B.W."/>
            <person name="Bell M."/>
            <person name="Holmes B."/>
            <person name="Steigerwalt A.G."/>
            <person name="Villarma A."/>
            <person name="Sheth M."/>
            <person name="Batra D."/>
            <person name="Pryor J."/>
            <person name="Bernardet J.-F."/>
            <person name="Hugo C."/>
            <person name="Kampfer P."/>
            <person name="Newman J."/>
            <person name="McQuiston J.R."/>
        </authorList>
    </citation>
    <scope>NUCLEOTIDE SEQUENCE [LARGE SCALE GENOMIC DNA]</scope>
    <source>
        <strain evidence="15">G0229</strain>
    </source>
</reference>
<dbReference type="GO" id="GO:0005509">
    <property type="term" value="F:calcium ion binding"/>
    <property type="evidence" value="ECO:0007669"/>
    <property type="project" value="InterPro"/>
</dbReference>
<evidence type="ECO:0000256" key="2">
    <source>
        <dbReference type="ARBA" id="ARBA00022448"/>
    </source>
</evidence>
<keyword evidence="15" id="KW-1185">Reference proteome</keyword>
<dbReference type="Gene3D" id="4.10.1080.10">
    <property type="entry name" value="TSP type-3 repeat"/>
    <property type="match status" value="1"/>
</dbReference>
<evidence type="ECO:0000313" key="14">
    <source>
        <dbReference type="EMBL" id="AZB24574.1"/>
    </source>
</evidence>
<keyword evidence="2" id="KW-0813">Transport</keyword>
<dbReference type="KEGG" id="cben:EG339_08125"/>
<evidence type="ECO:0000313" key="15">
    <source>
        <dbReference type="Proteomes" id="UP000271193"/>
    </source>
</evidence>
<dbReference type="GO" id="GO:0015288">
    <property type="term" value="F:porin activity"/>
    <property type="evidence" value="ECO:0007669"/>
    <property type="project" value="UniProtKB-KW"/>
</dbReference>
<protein>
    <submittedName>
        <fullName evidence="14">OmpA family protein</fullName>
    </submittedName>
</protein>
<dbReference type="PROSITE" id="PS00018">
    <property type="entry name" value="EF_HAND_1"/>
    <property type="match status" value="1"/>
</dbReference>
<evidence type="ECO:0000256" key="4">
    <source>
        <dbReference type="ARBA" id="ARBA00022692"/>
    </source>
</evidence>
<keyword evidence="4" id="KW-0812">Transmembrane</keyword>
<organism evidence="14 15">
    <name type="scientific">Chryseobacterium bernardetii</name>
    <dbReference type="NCBI Taxonomy" id="1241978"/>
    <lineage>
        <taxon>Bacteria</taxon>
        <taxon>Pseudomonadati</taxon>
        <taxon>Bacteroidota</taxon>
        <taxon>Flavobacteriia</taxon>
        <taxon>Flavobacteriales</taxon>
        <taxon>Weeksellaceae</taxon>
        <taxon>Chryseobacterium group</taxon>
        <taxon>Chryseobacterium</taxon>
    </lineage>
</organism>
<dbReference type="CDD" id="cd07185">
    <property type="entry name" value="OmpA_C-like"/>
    <property type="match status" value="1"/>
</dbReference>
<dbReference type="Proteomes" id="UP000271193">
    <property type="component" value="Chromosome"/>
</dbReference>
<keyword evidence="3" id="KW-1134">Transmembrane beta strand</keyword>
<evidence type="ECO:0000256" key="7">
    <source>
        <dbReference type="ARBA" id="ARBA00023114"/>
    </source>
</evidence>
<keyword evidence="6" id="KW-0406">Ion transport</keyword>
<dbReference type="InterPro" id="IPR011250">
    <property type="entry name" value="OMP/PagP_B-barrel"/>
</dbReference>
<dbReference type="Pfam" id="PF02412">
    <property type="entry name" value="TSP_3"/>
    <property type="match status" value="3"/>
</dbReference>
<feature type="signal peptide" evidence="12">
    <location>
        <begin position="1"/>
        <end position="21"/>
    </location>
</feature>
<evidence type="ECO:0000256" key="8">
    <source>
        <dbReference type="ARBA" id="ARBA00023136"/>
    </source>
</evidence>
<dbReference type="GO" id="GO:0009279">
    <property type="term" value="C:cell outer membrane"/>
    <property type="evidence" value="ECO:0007669"/>
    <property type="project" value="UniProtKB-SubCell"/>
</dbReference>
<evidence type="ECO:0000256" key="12">
    <source>
        <dbReference type="SAM" id="SignalP"/>
    </source>
</evidence>
<evidence type="ECO:0000256" key="5">
    <source>
        <dbReference type="ARBA" id="ARBA00022729"/>
    </source>
</evidence>
<evidence type="ECO:0000256" key="3">
    <source>
        <dbReference type="ARBA" id="ARBA00022452"/>
    </source>
</evidence>
<dbReference type="GO" id="GO:0007155">
    <property type="term" value="P:cell adhesion"/>
    <property type="evidence" value="ECO:0007669"/>
    <property type="project" value="InterPro"/>
</dbReference>
<dbReference type="GeneID" id="99064777"/>
<evidence type="ECO:0000256" key="9">
    <source>
        <dbReference type="ARBA" id="ARBA00023237"/>
    </source>
</evidence>
<comment type="subcellular location">
    <subcellularLocation>
        <location evidence="1">Cell outer membrane</location>
        <topology evidence="1">Multi-pass membrane protein</topology>
    </subcellularLocation>
</comment>
<dbReference type="InterPro" id="IPR018247">
    <property type="entry name" value="EF_Hand_1_Ca_BS"/>
</dbReference>
<keyword evidence="8 10" id="KW-0472">Membrane</keyword>
<evidence type="ECO:0000256" key="6">
    <source>
        <dbReference type="ARBA" id="ARBA00023065"/>
    </source>
</evidence>
<dbReference type="InterPro" id="IPR006665">
    <property type="entry name" value="OmpA-like"/>
</dbReference>
<evidence type="ECO:0000256" key="1">
    <source>
        <dbReference type="ARBA" id="ARBA00004571"/>
    </source>
</evidence>